<dbReference type="RefSeq" id="WP_153586656.1">
    <property type="nucleotide sequence ID" value="NZ_WJBU01000023.1"/>
</dbReference>
<keyword evidence="3" id="KW-1185">Reference proteome</keyword>
<comment type="caution">
    <text evidence="2">The sequence shown here is derived from an EMBL/GenBank/DDBJ whole genome shotgun (WGS) entry which is preliminary data.</text>
</comment>
<dbReference type="InterPro" id="IPR021647">
    <property type="entry name" value="CusF_Ec"/>
</dbReference>
<sequence length="110" mass="11794">MKSLNRFVLAALLGASISHGAAHAQMSMPAASAAAPADYTDAEVRKVDKENKKITLKHGEIKNLGMPPMTMVFDVKDATALDKVKNGDKVRFKALNEGGKMTVVEIQPSK</sequence>
<dbReference type="Proteomes" id="UP000487350">
    <property type="component" value="Unassembled WGS sequence"/>
</dbReference>
<dbReference type="InterPro" id="IPR042230">
    <property type="entry name" value="CusF_sf"/>
</dbReference>
<proteinExistence type="predicted"/>
<evidence type="ECO:0000313" key="3">
    <source>
        <dbReference type="Proteomes" id="UP000487350"/>
    </source>
</evidence>
<accession>A0A844B857</accession>
<evidence type="ECO:0008006" key="4">
    <source>
        <dbReference type="Google" id="ProtNLM"/>
    </source>
</evidence>
<dbReference type="Pfam" id="PF11604">
    <property type="entry name" value="CusF_Ec"/>
    <property type="match status" value="1"/>
</dbReference>
<organism evidence="2 3">
    <name type="scientific">Caenimonas koreensis DSM 17982</name>
    <dbReference type="NCBI Taxonomy" id="1121255"/>
    <lineage>
        <taxon>Bacteria</taxon>
        <taxon>Pseudomonadati</taxon>
        <taxon>Pseudomonadota</taxon>
        <taxon>Betaproteobacteria</taxon>
        <taxon>Burkholderiales</taxon>
        <taxon>Comamonadaceae</taxon>
        <taxon>Caenimonas</taxon>
    </lineage>
</organism>
<dbReference type="AlphaFoldDB" id="A0A844B857"/>
<dbReference type="OrthoDB" id="9180744at2"/>
<evidence type="ECO:0000313" key="2">
    <source>
        <dbReference type="EMBL" id="MRD49343.1"/>
    </source>
</evidence>
<dbReference type="Gene3D" id="2.40.50.320">
    <property type="entry name" value="Copper binding periplasmic protein CusF"/>
    <property type="match status" value="1"/>
</dbReference>
<name>A0A844B857_9BURK</name>
<feature type="chain" id="PRO_5032916623" description="Cu and Ag efflux protein CusF" evidence="1">
    <location>
        <begin position="25"/>
        <end position="110"/>
    </location>
</feature>
<evidence type="ECO:0000256" key="1">
    <source>
        <dbReference type="SAM" id="SignalP"/>
    </source>
</evidence>
<feature type="signal peptide" evidence="1">
    <location>
        <begin position="1"/>
        <end position="24"/>
    </location>
</feature>
<protein>
    <recommendedName>
        <fullName evidence="4">Cu and Ag efflux protein CusF</fullName>
    </recommendedName>
</protein>
<gene>
    <name evidence="2" type="ORF">GHT07_18870</name>
</gene>
<dbReference type="EMBL" id="WJBU01000023">
    <property type="protein sequence ID" value="MRD49343.1"/>
    <property type="molecule type" value="Genomic_DNA"/>
</dbReference>
<keyword evidence="1" id="KW-0732">Signal</keyword>
<reference evidence="2 3" key="1">
    <citation type="submission" date="2019-11" db="EMBL/GenBank/DDBJ databases">
        <title>Caenimonas koreensis gen. nov., sp. nov., isolated from activated sludge.</title>
        <authorList>
            <person name="Seung H.R."/>
        </authorList>
    </citation>
    <scope>NUCLEOTIDE SEQUENCE [LARGE SCALE GENOMIC DNA]</scope>
    <source>
        <strain evidence="2 3">EMB320</strain>
    </source>
</reference>